<dbReference type="Proteomes" id="UP000325081">
    <property type="component" value="Unassembled WGS sequence"/>
</dbReference>
<keyword evidence="2" id="KW-0812">Transmembrane</keyword>
<gene>
    <name evidence="3" type="ORF">STAS_31543</name>
</gene>
<evidence type="ECO:0000256" key="1">
    <source>
        <dbReference type="SAM" id="MobiDB-lite"/>
    </source>
</evidence>
<dbReference type="EMBL" id="BKCP01010848">
    <property type="protein sequence ID" value="GER53992.1"/>
    <property type="molecule type" value="Genomic_DNA"/>
</dbReference>
<evidence type="ECO:0000313" key="3">
    <source>
        <dbReference type="EMBL" id="GER53992.1"/>
    </source>
</evidence>
<sequence length="201" mass="20845">MKEIVDPIGVHTNRAIKRRRSVAGAANGVVFVAVGGLALLPGGHGSTALTHRNLFITPIHVPRFRRRRRRRPSATAHQEHHLLARILTSKAERRRPNPAGSHMLDEIESTAARELRFGGVRGGGAAGESLHHGPEVGRVGVEQCGRSPAGSPRSAACRLGHAATVGAEAESVPVGSGGGGGGGWRGTFGLSDGEKVGVVGL</sequence>
<evidence type="ECO:0000256" key="2">
    <source>
        <dbReference type="SAM" id="Phobius"/>
    </source>
</evidence>
<protein>
    <submittedName>
        <fullName evidence="3">Cysteine proteinases superfamily protein</fullName>
    </submittedName>
</protein>
<reference evidence="4" key="1">
    <citation type="journal article" date="2019" name="Curr. Biol.">
        <title>Genome Sequence of Striga asiatica Provides Insight into the Evolution of Plant Parasitism.</title>
        <authorList>
            <person name="Yoshida S."/>
            <person name="Kim S."/>
            <person name="Wafula E.K."/>
            <person name="Tanskanen J."/>
            <person name="Kim Y.M."/>
            <person name="Honaas L."/>
            <person name="Yang Z."/>
            <person name="Spallek T."/>
            <person name="Conn C.E."/>
            <person name="Ichihashi Y."/>
            <person name="Cheong K."/>
            <person name="Cui S."/>
            <person name="Der J.P."/>
            <person name="Gundlach H."/>
            <person name="Jiao Y."/>
            <person name="Hori C."/>
            <person name="Ishida J.K."/>
            <person name="Kasahara H."/>
            <person name="Kiba T."/>
            <person name="Kim M.S."/>
            <person name="Koo N."/>
            <person name="Laohavisit A."/>
            <person name="Lee Y.H."/>
            <person name="Lumba S."/>
            <person name="McCourt P."/>
            <person name="Mortimer J.C."/>
            <person name="Mutuku J.M."/>
            <person name="Nomura T."/>
            <person name="Sasaki-Sekimoto Y."/>
            <person name="Seto Y."/>
            <person name="Wang Y."/>
            <person name="Wakatake T."/>
            <person name="Sakakibara H."/>
            <person name="Demura T."/>
            <person name="Yamaguchi S."/>
            <person name="Yoneyama K."/>
            <person name="Manabe R.I."/>
            <person name="Nelson D.C."/>
            <person name="Schulman A.H."/>
            <person name="Timko M.P."/>
            <person name="dePamphilis C.W."/>
            <person name="Choi D."/>
            <person name="Shirasu K."/>
        </authorList>
    </citation>
    <scope>NUCLEOTIDE SEQUENCE [LARGE SCALE GENOMIC DNA]</scope>
    <source>
        <strain evidence="4">cv. UVA1</strain>
    </source>
</reference>
<keyword evidence="2" id="KW-1133">Transmembrane helix</keyword>
<comment type="caution">
    <text evidence="3">The sequence shown here is derived from an EMBL/GenBank/DDBJ whole genome shotgun (WGS) entry which is preliminary data.</text>
</comment>
<evidence type="ECO:0000313" key="4">
    <source>
        <dbReference type="Proteomes" id="UP000325081"/>
    </source>
</evidence>
<name>A0A5A7R979_STRAF</name>
<accession>A0A5A7R979</accession>
<feature type="compositionally biased region" description="Gly residues" evidence="1">
    <location>
        <begin position="175"/>
        <end position="186"/>
    </location>
</feature>
<feature type="region of interest" description="Disordered" evidence="1">
    <location>
        <begin position="170"/>
        <end position="201"/>
    </location>
</feature>
<proteinExistence type="predicted"/>
<keyword evidence="2" id="KW-0472">Membrane</keyword>
<dbReference type="AlphaFoldDB" id="A0A5A7R979"/>
<organism evidence="3 4">
    <name type="scientific">Striga asiatica</name>
    <name type="common">Asiatic witchweed</name>
    <name type="synonym">Buchnera asiatica</name>
    <dbReference type="NCBI Taxonomy" id="4170"/>
    <lineage>
        <taxon>Eukaryota</taxon>
        <taxon>Viridiplantae</taxon>
        <taxon>Streptophyta</taxon>
        <taxon>Embryophyta</taxon>
        <taxon>Tracheophyta</taxon>
        <taxon>Spermatophyta</taxon>
        <taxon>Magnoliopsida</taxon>
        <taxon>eudicotyledons</taxon>
        <taxon>Gunneridae</taxon>
        <taxon>Pentapetalae</taxon>
        <taxon>asterids</taxon>
        <taxon>lamiids</taxon>
        <taxon>Lamiales</taxon>
        <taxon>Orobanchaceae</taxon>
        <taxon>Buchnereae</taxon>
        <taxon>Striga</taxon>
    </lineage>
</organism>
<keyword evidence="4" id="KW-1185">Reference proteome</keyword>
<feature type="transmembrane region" description="Helical" evidence="2">
    <location>
        <begin position="21"/>
        <end position="40"/>
    </location>
</feature>